<dbReference type="EMBL" id="BAABBQ010000001">
    <property type="protein sequence ID" value="GAA4010840.1"/>
    <property type="molecule type" value="Genomic_DNA"/>
</dbReference>
<evidence type="ECO:0000256" key="4">
    <source>
        <dbReference type="ARBA" id="ARBA00022692"/>
    </source>
</evidence>
<evidence type="ECO:0000313" key="9">
    <source>
        <dbReference type="Proteomes" id="UP001500235"/>
    </source>
</evidence>
<keyword evidence="9" id="KW-1185">Reference proteome</keyword>
<dbReference type="InterPro" id="IPR007341">
    <property type="entry name" value="Transgly_assoc"/>
</dbReference>
<evidence type="ECO:0000256" key="2">
    <source>
        <dbReference type="ARBA" id="ARBA00011006"/>
    </source>
</evidence>
<comment type="caution">
    <text evidence="8">The sequence shown here is derived from an EMBL/GenBank/DDBJ whole genome shotgun (WGS) entry which is preliminary data.</text>
</comment>
<protein>
    <recommendedName>
        <fullName evidence="10">GlsB/YeaQ/YmgE family stress response membrane protein</fullName>
    </recommendedName>
</protein>
<feature type="transmembrane region" description="Helical" evidence="7">
    <location>
        <begin position="66"/>
        <end position="84"/>
    </location>
</feature>
<evidence type="ECO:0000256" key="1">
    <source>
        <dbReference type="ARBA" id="ARBA00004651"/>
    </source>
</evidence>
<dbReference type="Pfam" id="PF04226">
    <property type="entry name" value="Transgly_assoc"/>
    <property type="match status" value="1"/>
</dbReference>
<keyword evidence="5 7" id="KW-1133">Transmembrane helix</keyword>
<comment type="similarity">
    <text evidence="2">Belongs to the UPF0410 family.</text>
</comment>
<evidence type="ECO:0000256" key="5">
    <source>
        <dbReference type="ARBA" id="ARBA00022989"/>
    </source>
</evidence>
<proteinExistence type="inferred from homology"/>
<evidence type="ECO:0008006" key="10">
    <source>
        <dbReference type="Google" id="ProtNLM"/>
    </source>
</evidence>
<dbReference type="Proteomes" id="UP001500235">
    <property type="component" value="Unassembled WGS sequence"/>
</dbReference>
<keyword evidence="4 7" id="KW-0812">Transmembrane</keyword>
<evidence type="ECO:0000256" key="3">
    <source>
        <dbReference type="ARBA" id="ARBA00022475"/>
    </source>
</evidence>
<evidence type="ECO:0000256" key="6">
    <source>
        <dbReference type="ARBA" id="ARBA00023136"/>
    </source>
</evidence>
<gene>
    <name evidence="8" type="ORF">GCM10022280_05200</name>
</gene>
<name>A0ABP7SER2_9SPHN</name>
<feature type="transmembrane region" description="Helical" evidence="7">
    <location>
        <begin position="6"/>
        <end position="24"/>
    </location>
</feature>
<reference evidence="9" key="1">
    <citation type="journal article" date="2019" name="Int. J. Syst. Evol. Microbiol.">
        <title>The Global Catalogue of Microorganisms (GCM) 10K type strain sequencing project: providing services to taxonomists for standard genome sequencing and annotation.</title>
        <authorList>
            <consortium name="The Broad Institute Genomics Platform"/>
            <consortium name="The Broad Institute Genome Sequencing Center for Infectious Disease"/>
            <person name="Wu L."/>
            <person name="Ma J."/>
        </authorList>
    </citation>
    <scope>NUCLEOTIDE SEQUENCE [LARGE SCALE GENOMIC DNA]</scope>
    <source>
        <strain evidence="9">JCM 17563</strain>
    </source>
</reference>
<dbReference type="RefSeq" id="WP_344705835.1">
    <property type="nucleotide sequence ID" value="NZ_BAABBQ010000001.1"/>
</dbReference>
<evidence type="ECO:0000256" key="7">
    <source>
        <dbReference type="SAM" id="Phobius"/>
    </source>
</evidence>
<keyword evidence="6 7" id="KW-0472">Membrane</keyword>
<keyword evidence="3" id="KW-1003">Cell membrane</keyword>
<evidence type="ECO:0000313" key="8">
    <source>
        <dbReference type="EMBL" id="GAA4010840.1"/>
    </source>
</evidence>
<comment type="subcellular location">
    <subcellularLocation>
        <location evidence="1">Cell membrane</location>
        <topology evidence="1">Multi-pass membrane protein</topology>
    </subcellularLocation>
</comment>
<organism evidence="8 9">
    <name type="scientific">Sphingomonas swuensis</name>
    <dbReference type="NCBI Taxonomy" id="977800"/>
    <lineage>
        <taxon>Bacteria</taxon>
        <taxon>Pseudomonadati</taxon>
        <taxon>Pseudomonadota</taxon>
        <taxon>Alphaproteobacteria</taxon>
        <taxon>Sphingomonadales</taxon>
        <taxon>Sphingomonadaceae</taxon>
        <taxon>Sphingomonas</taxon>
    </lineage>
</organism>
<accession>A0ABP7SER2</accession>
<feature type="transmembrane region" description="Helical" evidence="7">
    <location>
        <begin position="31"/>
        <end position="54"/>
    </location>
</feature>
<sequence length="92" mass="9487">MPLTWILLLLAGALLGWLVSVMVASSTPREVLTMVGLGIVGAVLGALLVTPILAGPVEPTGFSLPALLLSLLGAILLLAAGVLLRRLDLRRP</sequence>